<evidence type="ECO:0000259" key="8">
    <source>
        <dbReference type="Pfam" id="PF05154"/>
    </source>
</evidence>
<accession>A0A1H1L527</accession>
<keyword evidence="3" id="KW-0732">Signal</keyword>
<feature type="domain" description="TM2" evidence="8">
    <location>
        <begin position="82"/>
        <end position="130"/>
    </location>
</feature>
<evidence type="ECO:0000259" key="9">
    <source>
        <dbReference type="Pfam" id="PF14237"/>
    </source>
</evidence>
<organism evidence="10 11">
    <name type="scientific">Nocardioides scoriae</name>
    <dbReference type="NCBI Taxonomy" id="642780"/>
    <lineage>
        <taxon>Bacteria</taxon>
        <taxon>Bacillati</taxon>
        <taxon>Actinomycetota</taxon>
        <taxon>Actinomycetes</taxon>
        <taxon>Propionibacteriales</taxon>
        <taxon>Nocardioidaceae</taxon>
        <taxon>Nocardioides</taxon>
    </lineage>
</organism>
<dbReference type="InterPro" id="IPR007829">
    <property type="entry name" value="TM2"/>
</dbReference>
<feature type="transmembrane region" description="Helical" evidence="7">
    <location>
        <begin position="111"/>
        <end position="134"/>
    </location>
</feature>
<evidence type="ECO:0000256" key="5">
    <source>
        <dbReference type="ARBA" id="ARBA00023136"/>
    </source>
</evidence>
<keyword evidence="5 7" id="KW-0472">Membrane</keyword>
<protein>
    <submittedName>
        <fullName evidence="10">TM2 domain-containing protein</fullName>
    </submittedName>
</protein>
<evidence type="ECO:0000313" key="10">
    <source>
        <dbReference type="EMBL" id="SDR69382.1"/>
    </source>
</evidence>
<evidence type="ECO:0000256" key="1">
    <source>
        <dbReference type="ARBA" id="ARBA00004141"/>
    </source>
</evidence>
<dbReference type="PANTHER" id="PTHR21016">
    <property type="entry name" value="BETA-AMYLOID BINDING PROTEIN-RELATED"/>
    <property type="match status" value="1"/>
</dbReference>
<evidence type="ECO:0000256" key="7">
    <source>
        <dbReference type="SAM" id="Phobius"/>
    </source>
</evidence>
<proteinExistence type="predicted"/>
<gene>
    <name evidence="10" type="ORF">SAMN04488570_0040</name>
</gene>
<keyword evidence="6" id="KW-0325">Glycoprotein</keyword>
<evidence type="ECO:0000256" key="3">
    <source>
        <dbReference type="ARBA" id="ARBA00022729"/>
    </source>
</evidence>
<dbReference type="OrthoDB" id="2004788at2"/>
<dbReference type="PANTHER" id="PTHR21016:SF7">
    <property type="entry name" value="TM2 DOMAIN-CONTAINING PROTEIN 3"/>
    <property type="match status" value="1"/>
</dbReference>
<dbReference type="RefSeq" id="WP_091724968.1">
    <property type="nucleotide sequence ID" value="NZ_LT629757.1"/>
</dbReference>
<dbReference type="EMBL" id="LT629757">
    <property type="protein sequence ID" value="SDR69382.1"/>
    <property type="molecule type" value="Genomic_DNA"/>
</dbReference>
<evidence type="ECO:0000256" key="2">
    <source>
        <dbReference type="ARBA" id="ARBA00022692"/>
    </source>
</evidence>
<evidence type="ECO:0000313" key="11">
    <source>
        <dbReference type="Proteomes" id="UP000198859"/>
    </source>
</evidence>
<sequence length="146" mass="15550">MTHDDGQGYGARHGQGYGQGYGQPAVQGSFMLAHLGQEYGPYGFGQLQQMALAGQLKADASLRENSGGGWFPAKQLPGLFSSREWLTTVLLSAFLGGFGVDRFYLGQTGLGILKLVTLGGCGIWSLIDFILILLRKVPDADGRPLG</sequence>
<dbReference type="InterPro" id="IPR025640">
    <property type="entry name" value="GYF_2"/>
</dbReference>
<reference evidence="11" key="1">
    <citation type="submission" date="2016-10" db="EMBL/GenBank/DDBJ databases">
        <authorList>
            <person name="Varghese N."/>
            <person name="Submissions S."/>
        </authorList>
    </citation>
    <scope>NUCLEOTIDE SEQUENCE [LARGE SCALE GENOMIC DNA]</scope>
    <source>
        <strain evidence="11">DSM 22127</strain>
    </source>
</reference>
<dbReference type="GO" id="GO:0016020">
    <property type="term" value="C:membrane"/>
    <property type="evidence" value="ECO:0007669"/>
    <property type="project" value="UniProtKB-SubCell"/>
</dbReference>
<dbReference type="AlphaFoldDB" id="A0A1H1L527"/>
<evidence type="ECO:0000256" key="4">
    <source>
        <dbReference type="ARBA" id="ARBA00022989"/>
    </source>
</evidence>
<dbReference type="Pfam" id="PF05154">
    <property type="entry name" value="TM2"/>
    <property type="match status" value="1"/>
</dbReference>
<name>A0A1H1L527_9ACTN</name>
<keyword evidence="11" id="KW-1185">Reference proteome</keyword>
<dbReference type="Pfam" id="PF14237">
    <property type="entry name" value="GYF_2"/>
    <property type="match status" value="1"/>
</dbReference>
<dbReference type="InterPro" id="IPR050932">
    <property type="entry name" value="TM2D1-3-like"/>
</dbReference>
<feature type="domain" description="GYF" evidence="9">
    <location>
        <begin position="33"/>
        <end position="79"/>
    </location>
</feature>
<keyword evidence="4 7" id="KW-1133">Transmembrane helix</keyword>
<evidence type="ECO:0000256" key="6">
    <source>
        <dbReference type="ARBA" id="ARBA00023180"/>
    </source>
</evidence>
<comment type="subcellular location">
    <subcellularLocation>
        <location evidence="1">Membrane</location>
        <topology evidence="1">Multi-pass membrane protein</topology>
    </subcellularLocation>
</comment>
<dbReference type="Proteomes" id="UP000198859">
    <property type="component" value="Chromosome I"/>
</dbReference>
<keyword evidence="2 7" id="KW-0812">Transmembrane</keyword>
<dbReference type="STRING" id="642780.SAMN04488570_0040"/>